<accession>A0A5A7PB96</accession>
<keyword evidence="2" id="KW-1185">Reference proteome</keyword>
<dbReference type="Proteomes" id="UP000325081">
    <property type="component" value="Unassembled WGS sequence"/>
</dbReference>
<organism evidence="1 2">
    <name type="scientific">Striga asiatica</name>
    <name type="common">Asiatic witchweed</name>
    <name type="synonym">Buchnera asiatica</name>
    <dbReference type="NCBI Taxonomy" id="4170"/>
    <lineage>
        <taxon>Eukaryota</taxon>
        <taxon>Viridiplantae</taxon>
        <taxon>Streptophyta</taxon>
        <taxon>Embryophyta</taxon>
        <taxon>Tracheophyta</taxon>
        <taxon>Spermatophyta</taxon>
        <taxon>Magnoliopsida</taxon>
        <taxon>eudicotyledons</taxon>
        <taxon>Gunneridae</taxon>
        <taxon>Pentapetalae</taxon>
        <taxon>asterids</taxon>
        <taxon>lamiids</taxon>
        <taxon>Lamiales</taxon>
        <taxon>Orobanchaceae</taxon>
        <taxon>Buchnereae</taxon>
        <taxon>Striga</taxon>
    </lineage>
</organism>
<dbReference type="AlphaFoldDB" id="A0A5A7PB96"/>
<reference evidence="2" key="1">
    <citation type="journal article" date="2019" name="Curr. Biol.">
        <title>Genome Sequence of Striga asiatica Provides Insight into the Evolution of Plant Parasitism.</title>
        <authorList>
            <person name="Yoshida S."/>
            <person name="Kim S."/>
            <person name="Wafula E.K."/>
            <person name="Tanskanen J."/>
            <person name="Kim Y.M."/>
            <person name="Honaas L."/>
            <person name="Yang Z."/>
            <person name="Spallek T."/>
            <person name="Conn C.E."/>
            <person name="Ichihashi Y."/>
            <person name="Cheong K."/>
            <person name="Cui S."/>
            <person name="Der J.P."/>
            <person name="Gundlach H."/>
            <person name="Jiao Y."/>
            <person name="Hori C."/>
            <person name="Ishida J.K."/>
            <person name="Kasahara H."/>
            <person name="Kiba T."/>
            <person name="Kim M.S."/>
            <person name="Koo N."/>
            <person name="Laohavisit A."/>
            <person name="Lee Y.H."/>
            <person name="Lumba S."/>
            <person name="McCourt P."/>
            <person name="Mortimer J.C."/>
            <person name="Mutuku J.M."/>
            <person name="Nomura T."/>
            <person name="Sasaki-Sekimoto Y."/>
            <person name="Seto Y."/>
            <person name="Wang Y."/>
            <person name="Wakatake T."/>
            <person name="Sakakibara H."/>
            <person name="Demura T."/>
            <person name="Yamaguchi S."/>
            <person name="Yoneyama K."/>
            <person name="Manabe R.I."/>
            <person name="Nelson D.C."/>
            <person name="Schulman A.H."/>
            <person name="Timko M.P."/>
            <person name="dePamphilis C.W."/>
            <person name="Choi D."/>
            <person name="Shirasu K."/>
        </authorList>
    </citation>
    <scope>NUCLEOTIDE SEQUENCE [LARGE SCALE GENOMIC DNA]</scope>
    <source>
        <strain evidence="2">cv. UVA1</strain>
    </source>
</reference>
<evidence type="ECO:0000313" key="2">
    <source>
        <dbReference type="Proteomes" id="UP000325081"/>
    </source>
</evidence>
<sequence length="140" mass="15933">MQPSEELVEVQFIEGAEVQTIKIGGNLQEPLKGDFPLDELQLDNAFLVDILFRWEGSTHGFTPNCRLYLAGSTMNTPFQILHVKKQNLQTLLYKNDEKQLTWLAAGSNNKLSNTSMYSNDLFVFGAPEYYPYNLDGFLSF</sequence>
<proteinExistence type="predicted"/>
<comment type="caution">
    <text evidence="1">The sequence shown here is derived from an EMBL/GenBank/DDBJ whole genome shotgun (WGS) entry which is preliminary data.</text>
</comment>
<name>A0A5A7PB96_STRAF</name>
<protein>
    <submittedName>
        <fullName evidence="1">Sensor protein evgS</fullName>
    </submittedName>
</protein>
<dbReference type="EMBL" id="BKCP01004317">
    <property type="protein sequence ID" value="GER30193.1"/>
    <property type="molecule type" value="Genomic_DNA"/>
</dbReference>
<gene>
    <name evidence="1" type="ORF">STAS_06117</name>
</gene>
<evidence type="ECO:0000313" key="1">
    <source>
        <dbReference type="EMBL" id="GER30193.1"/>
    </source>
</evidence>